<dbReference type="EMBL" id="VSRR010003034">
    <property type="protein sequence ID" value="MPC34346.1"/>
    <property type="molecule type" value="Genomic_DNA"/>
</dbReference>
<sequence length="150" mass="16056">MVGGAHCLQGAAVDGDTVGREFKESDIVNGGSYGEMVKEELEVSVVWVGVVDGGGEGGVVHRHGWYVAKLPITVPINLVHWWLSTNVLGGPRPHVGKRSPLVALTIVHLADAFPSLRADAAVFVLQPTRFPCWSAKEQVGLETTHSLELL</sequence>
<gene>
    <name evidence="1" type="ORF">E2C01_027731</name>
</gene>
<comment type="caution">
    <text evidence="1">The sequence shown here is derived from an EMBL/GenBank/DDBJ whole genome shotgun (WGS) entry which is preliminary data.</text>
</comment>
<protein>
    <submittedName>
        <fullName evidence="1">Uncharacterized protein</fullName>
    </submittedName>
</protein>
<name>A0A5B7EMC0_PORTR</name>
<proteinExistence type="predicted"/>
<dbReference type="AlphaFoldDB" id="A0A5B7EMC0"/>
<keyword evidence="2" id="KW-1185">Reference proteome</keyword>
<evidence type="ECO:0000313" key="2">
    <source>
        <dbReference type="Proteomes" id="UP000324222"/>
    </source>
</evidence>
<dbReference type="Proteomes" id="UP000324222">
    <property type="component" value="Unassembled WGS sequence"/>
</dbReference>
<reference evidence="1 2" key="1">
    <citation type="submission" date="2019-05" db="EMBL/GenBank/DDBJ databases">
        <title>Another draft genome of Portunus trituberculatus and its Hox gene families provides insights of decapod evolution.</title>
        <authorList>
            <person name="Jeong J.-H."/>
            <person name="Song I."/>
            <person name="Kim S."/>
            <person name="Choi T."/>
            <person name="Kim D."/>
            <person name="Ryu S."/>
            <person name="Kim W."/>
        </authorList>
    </citation>
    <scope>NUCLEOTIDE SEQUENCE [LARGE SCALE GENOMIC DNA]</scope>
    <source>
        <tissue evidence="1">Muscle</tissue>
    </source>
</reference>
<accession>A0A5B7EMC0</accession>
<evidence type="ECO:0000313" key="1">
    <source>
        <dbReference type="EMBL" id="MPC34346.1"/>
    </source>
</evidence>
<organism evidence="1 2">
    <name type="scientific">Portunus trituberculatus</name>
    <name type="common">Swimming crab</name>
    <name type="synonym">Neptunus trituberculatus</name>
    <dbReference type="NCBI Taxonomy" id="210409"/>
    <lineage>
        <taxon>Eukaryota</taxon>
        <taxon>Metazoa</taxon>
        <taxon>Ecdysozoa</taxon>
        <taxon>Arthropoda</taxon>
        <taxon>Crustacea</taxon>
        <taxon>Multicrustacea</taxon>
        <taxon>Malacostraca</taxon>
        <taxon>Eumalacostraca</taxon>
        <taxon>Eucarida</taxon>
        <taxon>Decapoda</taxon>
        <taxon>Pleocyemata</taxon>
        <taxon>Brachyura</taxon>
        <taxon>Eubrachyura</taxon>
        <taxon>Portunoidea</taxon>
        <taxon>Portunidae</taxon>
        <taxon>Portuninae</taxon>
        <taxon>Portunus</taxon>
    </lineage>
</organism>